<dbReference type="RefSeq" id="WP_147741135.1">
    <property type="nucleotide sequence ID" value="NZ_VRUR01000001.1"/>
</dbReference>
<protein>
    <recommendedName>
        <fullName evidence="3">SnoaL-like domain-containing protein</fullName>
    </recommendedName>
</protein>
<proteinExistence type="predicted"/>
<dbReference type="AlphaFoldDB" id="A0A5C8V628"/>
<keyword evidence="2" id="KW-1185">Reference proteome</keyword>
<accession>A0A5C8V628</accession>
<sequence length="148" mass="16886">MKKGIVIIIGSMMTFLIACNDKPDNDKSGNSLQSEQSANLTPLQVVSKRMKLYNEHNYDEFIKLYHKDVEVFTYPNRLMGAGADRLGSIFKSDFEKKSITVEIVNQMTNGSYVINDEIVTQNDKETKYVSIYKVKNGLIVNVSFVREF</sequence>
<reference evidence="1 2" key="1">
    <citation type="submission" date="2019-08" db="EMBL/GenBank/DDBJ databases">
        <title>Professor.</title>
        <authorList>
            <person name="Park J.S."/>
        </authorList>
    </citation>
    <scope>NUCLEOTIDE SEQUENCE [LARGE SCALE GENOMIC DNA]</scope>
    <source>
        <strain evidence="1 2">176CP5-101</strain>
    </source>
</reference>
<dbReference type="Proteomes" id="UP000321456">
    <property type="component" value="Unassembled WGS sequence"/>
</dbReference>
<dbReference type="Gene3D" id="3.10.450.50">
    <property type="match status" value="1"/>
</dbReference>
<dbReference type="InterPro" id="IPR032710">
    <property type="entry name" value="NTF2-like_dom_sf"/>
</dbReference>
<gene>
    <name evidence="1" type="ORF">FVB32_03195</name>
</gene>
<organism evidence="1 2">
    <name type="scientific">Flagellimonas hymeniacidonis</name>
    <dbReference type="NCBI Taxonomy" id="2603628"/>
    <lineage>
        <taxon>Bacteria</taxon>
        <taxon>Pseudomonadati</taxon>
        <taxon>Bacteroidota</taxon>
        <taxon>Flavobacteriia</taxon>
        <taxon>Flavobacteriales</taxon>
        <taxon>Flavobacteriaceae</taxon>
        <taxon>Flagellimonas</taxon>
    </lineage>
</organism>
<name>A0A5C8V628_9FLAO</name>
<evidence type="ECO:0008006" key="3">
    <source>
        <dbReference type="Google" id="ProtNLM"/>
    </source>
</evidence>
<dbReference type="EMBL" id="VRUR01000001">
    <property type="protein sequence ID" value="TXN37305.1"/>
    <property type="molecule type" value="Genomic_DNA"/>
</dbReference>
<dbReference type="PROSITE" id="PS51257">
    <property type="entry name" value="PROKAR_LIPOPROTEIN"/>
    <property type="match status" value="1"/>
</dbReference>
<comment type="caution">
    <text evidence="1">The sequence shown here is derived from an EMBL/GenBank/DDBJ whole genome shotgun (WGS) entry which is preliminary data.</text>
</comment>
<evidence type="ECO:0000313" key="2">
    <source>
        <dbReference type="Proteomes" id="UP000321456"/>
    </source>
</evidence>
<dbReference type="SUPFAM" id="SSF54427">
    <property type="entry name" value="NTF2-like"/>
    <property type="match status" value="1"/>
</dbReference>
<evidence type="ECO:0000313" key="1">
    <source>
        <dbReference type="EMBL" id="TXN37305.1"/>
    </source>
</evidence>